<evidence type="ECO:0000313" key="2">
    <source>
        <dbReference type="EMBL" id="CAF1372598.1"/>
    </source>
</evidence>
<comment type="caution">
    <text evidence="2">The sequence shown here is derived from an EMBL/GenBank/DDBJ whole genome shotgun (WGS) entry which is preliminary data.</text>
</comment>
<feature type="transmembrane region" description="Helical" evidence="1">
    <location>
        <begin position="127"/>
        <end position="143"/>
    </location>
</feature>
<name>A0A815J6D6_9BILA</name>
<accession>A0A815J6D6</accession>
<dbReference type="AlphaFoldDB" id="A0A815J6D6"/>
<keyword evidence="1" id="KW-1133">Transmembrane helix</keyword>
<evidence type="ECO:0000313" key="3">
    <source>
        <dbReference type="Proteomes" id="UP000663834"/>
    </source>
</evidence>
<dbReference type="EMBL" id="CAJNOW010003174">
    <property type="protein sequence ID" value="CAF1372598.1"/>
    <property type="molecule type" value="Genomic_DNA"/>
</dbReference>
<keyword evidence="1" id="KW-0472">Membrane</keyword>
<proteinExistence type="predicted"/>
<feature type="transmembrane region" description="Helical" evidence="1">
    <location>
        <begin position="96"/>
        <end position="120"/>
    </location>
</feature>
<gene>
    <name evidence="2" type="ORF">KQP761_LOCUS8296</name>
</gene>
<reference evidence="2" key="1">
    <citation type="submission" date="2021-02" db="EMBL/GenBank/DDBJ databases">
        <authorList>
            <person name="Nowell W R."/>
        </authorList>
    </citation>
    <scope>NUCLEOTIDE SEQUENCE</scope>
</reference>
<feature type="transmembrane region" description="Helical" evidence="1">
    <location>
        <begin position="21"/>
        <end position="40"/>
    </location>
</feature>
<dbReference type="Proteomes" id="UP000663834">
    <property type="component" value="Unassembled WGS sequence"/>
</dbReference>
<protein>
    <submittedName>
        <fullName evidence="2">Uncharacterized protein</fullName>
    </submittedName>
</protein>
<keyword evidence="1" id="KW-0812">Transmembrane</keyword>
<evidence type="ECO:0000256" key="1">
    <source>
        <dbReference type="SAM" id="Phobius"/>
    </source>
</evidence>
<feature type="transmembrane region" description="Helical" evidence="1">
    <location>
        <begin position="149"/>
        <end position="170"/>
    </location>
</feature>
<organism evidence="2 3">
    <name type="scientific">Rotaria magnacalcarata</name>
    <dbReference type="NCBI Taxonomy" id="392030"/>
    <lineage>
        <taxon>Eukaryota</taxon>
        <taxon>Metazoa</taxon>
        <taxon>Spiralia</taxon>
        <taxon>Gnathifera</taxon>
        <taxon>Rotifera</taxon>
        <taxon>Eurotatoria</taxon>
        <taxon>Bdelloidea</taxon>
        <taxon>Philodinida</taxon>
        <taxon>Philodinidae</taxon>
        <taxon>Rotaria</taxon>
    </lineage>
</organism>
<sequence length="175" mass="20139">MSENQIDVWLNRNRPLLTQSILIILILLTFFAGVSIDAVYMTANDSSSTNCTCIIDIKNRVRFLKEINDTCPTILVTNECYMDLPQAPLYCSITNYWFIIWKIIIFGAFVLDIIIPIVIWGRSSKPNILFSLAAFGIIIGTFFFTELYIVLFCQLTTLLVAWIFMLHFVCKPKFD</sequence>